<dbReference type="RefSeq" id="WP_155358094.1">
    <property type="nucleotide sequence ID" value="NZ_BAAAHL010000050.1"/>
</dbReference>
<comment type="caution">
    <text evidence="1">The sequence shown here is derived from an EMBL/GenBank/DDBJ whole genome shotgun (WGS) entry which is preliminary data.</text>
</comment>
<reference evidence="1 2" key="1">
    <citation type="submission" date="2019-10" db="EMBL/GenBank/DDBJ databases">
        <title>Whole genome shotgun sequence of Acrocarpospora macrocephala NBRC 16266.</title>
        <authorList>
            <person name="Ichikawa N."/>
            <person name="Kimura A."/>
            <person name="Kitahashi Y."/>
            <person name="Komaki H."/>
            <person name="Oguchi A."/>
        </authorList>
    </citation>
    <scope>NUCLEOTIDE SEQUENCE [LARGE SCALE GENOMIC DNA]</scope>
    <source>
        <strain evidence="1 2">NBRC 16266</strain>
    </source>
</reference>
<name>A0A5M3WTY4_9ACTN</name>
<dbReference type="OrthoDB" id="8041036at2"/>
<dbReference type="EMBL" id="BLAE01000039">
    <property type="protein sequence ID" value="GES12815.1"/>
    <property type="molecule type" value="Genomic_DNA"/>
</dbReference>
<dbReference type="AlphaFoldDB" id="A0A5M3WTY4"/>
<accession>A0A5M3WTY4</accession>
<gene>
    <name evidence="1" type="ORF">Amac_064120</name>
</gene>
<proteinExistence type="predicted"/>
<sequence>MMNRVTKEFLEECVGADDRLRTVVNRVSLPDAYAKTYGKALLPRPVFVEDTEIRGFADDLTQLFDILASLPQRLFDGDLRRYAASLGIGEELATIMLRGATGHVPVHGRADAYHDGTAFKLLEFNIGSELGGMDAAAMNCAFLQVPAFHRFAERHGLTYVDTAERVARVLREAARPVTGDRTPVVALLEATGGLAEAEHLFPAIANSMNAHDIDMRLGEVHQVRTKEGKLTLNGTPIDLVLRFFSSDQILTGSGGVEVLDPILRAHADGKTVLFTTLEAAMSASKSALALLSDNRLHSFYSASELDVIDRVVPWTRLLVDGPLHKRIEGVHLLDYCCLNQEQLILKPGVGYGGVGALIGGEATSAEWRAALSAAVGRGYVVQQIVTAAPEPVCDPRTGRIEDWSANWGVFITDEGYAGSFVRALKAEDGAVISYSNKGTRGAPVFSYTEGRSTALPHERKS</sequence>
<evidence type="ECO:0000313" key="2">
    <source>
        <dbReference type="Proteomes" id="UP000331127"/>
    </source>
</evidence>
<dbReference type="Proteomes" id="UP000331127">
    <property type="component" value="Unassembled WGS sequence"/>
</dbReference>
<evidence type="ECO:0000313" key="1">
    <source>
        <dbReference type="EMBL" id="GES12815.1"/>
    </source>
</evidence>
<keyword evidence="2" id="KW-1185">Reference proteome</keyword>
<evidence type="ECO:0008006" key="3">
    <source>
        <dbReference type="Google" id="ProtNLM"/>
    </source>
</evidence>
<organism evidence="1 2">
    <name type="scientific">Acrocarpospora macrocephala</name>
    <dbReference type="NCBI Taxonomy" id="150177"/>
    <lineage>
        <taxon>Bacteria</taxon>
        <taxon>Bacillati</taxon>
        <taxon>Actinomycetota</taxon>
        <taxon>Actinomycetes</taxon>
        <taxon>Streptosporangiales</taxon>
        <taxon>Streptosporangiaceae</taxon>
        <taxon>Acrocarpospora</taxon>
    </lineage>
</organism>
<dbReference type="SUPFAM" id="SSF56059">
    <property type="entry name" value="Glutathione synthetase ATP-binding domain-like"/>
    <property type="match status" value="1"/>
</dbReference>
<protein>
    <recommendedName>
        <fullName evidence="3">Circularly permuted type 2 ATP-grasp protein</fullName>
    </recommendedName>
</protein>